<accession>A0A455SQF2</accession>
<reference evidence="1" key="1">
    <citation type="submission" date="2018-12" db="EMBL/GenBank/DDBJ databases">
        <title>Novel natural products biosynthetic potential of the class Ktedonobacteria.</title>
        <authorList>
            <person name="Zheng Y."/>
            <person name="Saitou A."/>
            <person name="Wang C.M."/>
            <person name="Toyoda A."/>
            <person name="Minakuchi Y."/>
            <person name="Sekiguchi Y."/>
            <person name="Ueda K."/>
            <person name="Takano H."/>
            <person name="Sakai Y."/>
            <person name="Yokota A."/>
            <person name="Yabe S."/>
        </authorList>
    </citation>
    <scope>NUCLEOTIDE SEQUENCE</scope>
    <source>
        <strain evidence="1">COM3</strain>
    </source>
</reference>
<proteinExistence type="predicted"/>
<dbReference type="EMBL" id="AP019376">
    <property type="protein sequence ID" value="BBH88415.1"/>
    <property type="molecule type" value="Genomic_DNA"/>
</dbReference>
<dbReference type="AlphaFoldDB" id="A0A455SQF2"/>
<sequence length="59" mass="6661">MTTIRCYSEREPDAACWRAFIPLQGEREQAGFGTLYEFMANRKGGCSNPILASDLMQDI</sequence>
<organism evidence="1">
    <name type="scientific">Thermosporothrix sp. COM3</name>
    <dbReference type="NCBI Taxonomy" id="2490863"/>
    <lineage>
        <taxon>Bacteria</taxon>
        <taxon>Bacillati</taxon>
        <taxon>Chloroflexota</taxon>
        <taxon>Ktedonobacteria</taxon>
        <taxon>Ktedonobacterales</taxon>
        <taxon>Thermosporotrichaceae</taxon>
        <taxon>Thermosporothrix</taxon>
    </lineage>
</organism>
<protein>
    <submittedName>
        <fullName evidence="1">Uncharacterized protein</fullName>
    </submittedName>
</protein>
<name>A0A455SQF2_9CHLR</name>
<evidence type="ECO:0000313" key="1">
    <source>
        <dbReference type="EMBL" id="BBH88415.1"/>
    </source>
</evidence>
<gene>
    <name evidence="1" type="ORF">KTC_31660</name>
</gene>